<dbReference type="PROSITE" id="PS50863">
    <property type="entry name" value="B3"/>
    <property type="match status" value="1"/>
</dbReference>
<evidence type="ECO:0000256" key="1">
    <source>
        <dbReference type="ARBA" id="ARBA00023015"/>
    </source>
</evidence>
<dbReference type="Gene3D" id="2.40.330.10">
    <property type="entry name" value="DNA-binding pseudobarrel domain"/>
    <property type="match status" value="1"/>
</dbReference>
<name>A0A9D4Z540_ADICA</name>
<gene>
    <name evidence="6" type="ORF">GOP47_0024506</name>
</gene>
<dbReference type="Pfam" id="PF02362">
    <property type="entry name" value="B3"/>
    <property type="match status" value="1"/>
</dbReference>
<evidence type="ECO:0000259" key="5">
    <source>
        <dbReference type="PROSITE" id="PS50863"/>
    </source>
</evidence>
<dbReference type="SMART" id="SM01019">
    <property type="entry name" value="B3"/>
    <property type="match status" value="1"/>
</dbReference>
<dbReference type="EMBL" id="JABFUD020000024">
    <property type="protein sequence ID" value="KAI5060086.1"/>
    <property type="molecule type" value="Genomic_DNA"/>
</dbReference>
<keyword evidence="3" id="KW-0804">Transcription</keyword>
<organism evidence="6 7">
    <name type="scientific">Adiantum capillus-veneris</name>
    <name type="common">Maidenhair fern</name>
    <dbReference type="NCBI Taxonomy" id="13818"/>
    <lineage>
        <taxon>Eukaryota</taxon>
        <taxon>Viridiplantae</taxon>
        <taxon>Streptophyta</taxon>
        <taxon>Embryophyta</taxon>
        <taxon>Tracheophyta</taxon>
        <taxon>Polypodiopsida</taxon>
        <taxon>Polypodiidae</taxon>
        <taxon>Polypodiales</taxon>
        <taxon>Pteridineae</taxon>
        <taxon>Pteridaceae</taxon>
        <taxon>Vittarioideae</taxon>
        <taxon>Adiantum</taxon>
    </lineage>
</organism>
<dbReference type="SUPFAM" id="SSF101936">
    <property type="entry name" value="DNA-binding pseudobarrel domain"/>
    <property type="match status" value="1"/>
</dbReference>
<dbReference type="GO" id="GO:0003677">
    <property type="term" value="F:DNA binding"/>
    <property type="evidence" value="ECO:0007669"/>
    <property type="project" value="UniProtKB-KW"/>
</dbReference>
<dbReference type="Proteomes" id="UP000886520">
    <property type="component" value="Chromosome 24"/>
</dbReference>
<comment type="caution">
    <text evidence="6">The sequence shown here is derived from an EMBL/GenBank/DDBJ whole genome shotgun (WGS) entry which is preliminary data.</text>
</comment>
<dbReference type="InterPro" id="IPR003340">
    <property type="entry name" value="B3_DNA-bd"/>
</dbReference>
<protein>
    <recommendedName>
        <fullName evidence="5">TF-B3 domain-containing protein</fullName>
    </recommendedName>
</protein>
<proteinExistence type="predicted"/>
<dbReference type="InterPro" id="IPR015300">
    <property type="entry name" value="DNA-bd_pseudobarrel_sf"/>
</dbReference>
<keyword evidence="1" id="KW-0805">Transcription regulation</keyword>
<reference evidence="6" key="1">
    <citation type="submission" date="2021-01" db="EMBL/GenBank/DDBJ databases">
        <title>Adiantum capillus-veneris genome.</title>
        <authorList>
            <person name="Fang Y."/>
            <person name="Liao Q."/>
        </authorList>
    </citation>
    <scope>NUCLEOTIDE SEQUENCE</scope>
    <source>
        <strain evidence="6">H3</strain>
        <tissue evidence="6">Leaf</tissue>
    </source>
</reference>
<accession>A0A9D4Z540</accession>
<evidence type="ECO:0000313" key="6">
    <source>
        <dbReference type="EMBL" id="KAI5060086.1"/>
    </source>
</evidence>
<keyword evidence="4" id="KW-0539">Nucleus</keyword>
<evidence type="ECO:0000256" key="2">
    <source>
        <dbReference type="ARBA" id="ARBA00023125"/>
    </source>
</evidence>
<evidence type="ECO:0000313" key="7">
    <source>
        <dbReference type="Proteomes" id="UP000886520"/>
    </source>
</evidence>
<evidence type="ECO:0000256" key="4">
    <source>
        <dbReference type="ARBA" id="ARBA00023242"/>
    </source>
</evidence>
<evidence type="ECO:0000256" key="3">
    <source>
        <dbReference type="ARBA" id="ARBA00023163"/>
    </source>
</evidence>
<keyword evidence="7" id="KW-1185">Reference proteome</keyword>
<dbReference type="AlphaFoldDB" id="A0A9D4Z540"/>
<sequence>MEQAAPCKYPLSITKVLNKTDVTYNYLEMGRKESKELMQMGVEKEVRICLEGQSEREWQVKTIMRGPDRERVVALSGGWRRFIADNELKIGKELHLIWKGPRDIAVRIIERRTRGRPPITAANKKHEVDSGKAANSESERCRRPLQRAEAAPLAVEELRRGTLNIGESISKKCKLMFYIHIEEVLRQPLPMCKSDTVSSLIAWDIPNEISKVMLELDGCKLALLCNCNKAWFSSVTNQAKNFQGRRGGSRVTPI</sequence>
<keyword evidence="2" id="KW-0238">DNA-binding</keyword>
<feature type="domain" description="TF-B3" evidence="5">
    <location>
        <begin position="12"/>
        <end position="112"/>
    </location>
</feature>
<dbReference type="CDD" id="cd10017">
    <property type="entry name" value="B3_DNA"/>
    <property type="match status" value="1"/>
</dbReference>